<proteinExistence type="predicted"/>
<feature type="compositionally biased region" description="Polar residues" evidence="1">
    <location>
        <begin position="797"/>
        <end position="807"/>
    </location>
</feature>
<evidence type="ECO:0000259" key="3">
    <source>
        <dbReference type="PROSITE" id="PS50853"/>
    </source>
</evidence>
<dbReference type="AlphaFoldDB" id="A0A0J9YHQ7"/>
<evidence type="ECO:0000313" key="5">
    <source>
        <dbReference type="Proteomes" id="UP000242525"/>
    </source>
</evidence>
<dbReference type="InterPro" id="IPR036116">
    <property type="entry name" value="FN3_sf"/>
</dbReference>
<feature type="region of interest" description="Disordered" evidence="1">
    <location>
        <begin position="797"/>
        <end position="816"/>
    </location>
</feature>
<dbReference type="CDD" id="cd00063">
    <property type="entry name" value="FN3"/>
    <property type="match status" value="1"/>
</dbReference>
<dbReference type="STRING" id="1173061.A0A0J9YHQ7"/>
<feature type="compositionally biased region" description="Low complexity" evidence="1">
    <location>
        <begin position="164"/>
        <end position="186"/>
    </location>
</feature>
<dbReference type="Gene3D" id="2.60.40.10">
    <property type="entry name" value="Immunoglobulins"/>
    <property type="match status" value="1"/>
</dbReference>
<keyword evidence="2" id="KW-0732">Signal</keyword>
<evidence type="ECO:0000313" key="4">
    <source>
        <dbReference type="EMBL" id="CDO51544.1"/>
    </source>
</evidence>
<dbReference type="PROSITE" id="PS50853">
    <property type="entry name" value="FN3"/>
    <property type="match status" value="1"/>
</dbReference>
<feature type="compositionally biased region" description="Polar residues" evidence="1">
    <location>
        <begin position="1055"/>
        <end position="1067"/>
    </location>
</feature>
<dbReference type="Proteomes" id="UP000242525">
    <property type="component" value="Unassembled WGS sequence"/>
</dbReference>
<dbReference type="SUPFAM" id="SSF49265">
    <property type="entry name" value="Fibronectin type III"/>
    <property type="match status" value="1"/>
</dbReference>
<reference evidence="4" key="1">
    <citation type="submission" date="2014-03" db="EMBL/GenBank/DDBJ databases">
        <authorList>
            <person name="Casaregola S."/>
        </authorList>
    </citation>
    <scope>NUCLEOTIDE SEQUENCE [LARGE SCALE GENOMIC DNA]</scope>
    <source>
        <strain evidence="4">CLIB 918</strain>
    </source>
</reference>
<dbReference type="EMBL" id="CCBN010000001">
    <property type="protein sequence ID" value="CDO51544.1"/>
    <property type="molecule type" value="Genomic_DNA"/>
</dbReference>
<feature type="region of interest" description="Disordered" evidence="1">
    <location>
        <begin position="506"/>
        <end position="559"/>
    </location>
</feature>
<feature type="region of interest" description="Disordered" evidence="1">
    <location>
        <begin position="271"/>
        <end position="295"/>
    </location>
</feature>
<feature type="compositionally biased region" description="Polar residues" evidence="1">
    <location>
        <begin position="149"/>
        <end position="158"/>
    </location>
</feature>
<gene>
    <name evidence="4" type="ORF">BN980_GECA01s07974g</name>
</gene>
<feature type="region of interest" description="Disordered" evidence="1">
    <location>
        <begin position="149"/>
        <end position="221"/>
    </location>
</feature>
<feature type="compositionally biased region" description="Low complexity" evidence="1">
    <location>
        <begin position="1093"/>
        <end position="1112"/>
    </location>
</feature>
<evidence type="ECO:0000256" key="1">
    <source>
        <dbReference type="SAM" id="MobiDB-lite"/>
    </source>
</evidence>
<feature type="compositionally biased region" description="Polar residues" evidence="1">
    <location>
        <begin position="547"/>
        <end position="559"/>
    </location>
</feature>
<keyword evidence="5" id="KW-1185">Reference proteome</keyword>
<feature type="region of interest" description="Disordered" evidence="1">
    <location>
        <begin position="1055"/>
        <end position="1152"/>
    </location>
</feature>
<feature type="compositionally biased region" description="Basic residues" evidence="1">
    <location>
        <begin position="533"/>
        <end position="544"/>
    </location>
</feature>
<feature type="signal peptide" evidence="2">
    <location>
        <begin position="1"/>
        <end position="19"/>
    </location>
</feature>
<feature type="chain" id="PRO_5005326210" evidence="2">
    <location>
        <begin position="20"/>
        <end position="1187"/>
    </location>
</feature>
<feature type="domain" description="Fibronectin type-III" evidence="3">
    <location>
        <begin position="40"/>
        <end position="125"/>
    </location>
</feature>
<feature type="region of interest" description="Disordered" evidence="1">
    <location>
        <begin position="828"/>
        <end position="859"/>
    </location>
</feature>
<dbReference type="OrthoDB" id="5572782at2759"/>
<dbReference type="InterPro" id="IPR003961">
    <property type="entry name" value="FN3_dom"/>
</dbReference>
<sequence length="1187" mass="128650">MVLELIIIAISMLWLCHRATRLLKIPASQLITTLGIEIPEVPNITLDAITCTSVLFHWAPPEKNVVKYVFQLDGKKAGETDRLNAAVTLKGLQSNTPYTLSVIAVNSNNYQSHASTIRFYTQRQPEETLPETSLLGLISTDSSLHIPSLNSQASSSVRNRSKSLHSNSNNASSTALSTAVSSKSSLRNNKIRNNDAGDSTLALDVPDLDDDPSKSKHSSNKLDKSIYTVESLEKEVELIQSELQEVLTQKSKLDLDHANSEQVAQRELELAKAKRKTDELSRAQLKTESKSLEETKHSLDTQRMKIEKANKLLSADLERKTNEKNKWVQDIESAKLKIAKLDNSIKEITDNGLKNISTSQRELEELQAITAELDEKTKELVSSTKKTDSLKSSSLQALTKAKGKTDKLTGIINDSYVTTLLESPDVHPKLKEAMKSDLDYENQLEEDWKKTQKDLETRYLKVNLLYNEAKKAFDKSVEVQNKPPPSDSNPVYEAVAAAAAAAAGNSNAGNFPTNPAEAQGHPIAPTTSNPPSGKKRRNRSRRNTKSQASGTFVGSPQQSFVALGGTNSPLLSNYAGAPLSPSNSLHSRNIALLNDNSPDPAFASLTPSKSGVSIANGPVNWDFNRPGITTTRSSEMQNPNVLLPSYLLKDDGTDNFNSASNNLGNANNFLPPDIDISFIDRFTSGRPSGGILGRALHEKDKSQESLQSPIGSIGSAHDSASFDLGSLNHQDSPQPSFNHLFSQTASNFPMSPNANAVNDTTVTNADVSLGTSPSNDNMKHQNSKGRFGSMFFFGKPCQQTRSNSGGQQDEEEHSQGHSLFFKKNPHRMETEDPFVGSSPVSSFKHNDDSSILGNRRRSGSLNSIGSLPVSLGESFNGNSMLNLWNDGLRNNLESSRSHISTTLSIDRNPAASKSFGSSNLLSVSNRNGFDSQTSGLGWSAFSNPNRSNAFISTASSFKDGASGNQLEATWDHIANDTIIHNMADDSSLDAQMADISSTEGTSPQNTKSRFGKGFANFFSSSGLSESTKSGSSFEHTKLGEENLEQESLGHSTSDAAISIGTSNSKDQSIAPLPLPKETILQKSIRTFSLPRKGNNNSGSGSNNGGNSNNAANPSTHTTVLPKSKFTMRRLSMFSKKGSSSKESEEELDHPEHLAATTVAAVVESSDADEDETMDYQEFLAQAERGLK</sequence>
<accession>A0A0J9YHQ7</accession>
<comment type="caution">
    <text evidence="4">The sequence shown here is derived from an EMBL/GenBank/DDBJ whole genome shotgun (WGS) entry which is preliminary data.</text>
</comment>
<evidence type="ECO:0000256" key="2">
    <source>
        <dbReference type="SAM" id="SignalP"/>
    </source>
</evidence>
<dbReference type="Pfam" id="PF00041">
    <property type="entry name" value="fn3"/>
    <property type="match status" value="1"/>
</dbReference>
<dbReference type="InterPro" id="IPR013783">
    <property type="entry name" value="Ig-like_fold"/>
</dbReference>
<name>A0A0J9YHQ7_GEOCN</name>
<dbReference type="SMART" id="SM00060">
    <property type="entry name" value="FN3"/>
    <property type="match status" value="1"/>
</dbReference>
<protein>
    <submittedName>
        <fullName evidence="4">Similar to Saccharomyces cerevisiae YEL043W Predicted cytoskeleton protein</fullName>
    </submittedName>
</protein>
<organism evidence="4 5">
    <name type="scientific">Geotrichum candidum</name>
    <name type="common">Oospora lactis</name>
    <name type="synonym">Dipodascus geotrichum</name>
    <dbReference type="NCBI Taxonomy" id="1173061"/>
    <lineage>
        <taxon>Eukaryota</taxon>
        <taxon>Fungi</taxon>
        <taxon>Dikarya</taxon>
        <taxon>Ascomycota</taxon>
        <taxon>Saccharomycotina</taxon>
        <taxon>Dipodascomycetes</taxon>
        <taxon>Dipodascales</taxon>
        <taxon>Dipodascaceae</taxon>
        <taxon>Geotrichum</taxon>
    </lineage>
</organism>